<keyword evidence="7 8" id="KW-0472">Membrane</keyword>
<feature type="transmembrane region" description="Helical" evidence="8">
    <location>
        <begin position="130"/>
        <end position="153"/>
    </location>
</feature>
<proteinExistence type="inferred from homology"/>
<evidence type="ECO:0000256" key="1">
    <source>
        <dbReference type="ARBA" id="ARBA00004651"/>
    </source>
</evidence>
<comment type="subcellular location">
    <subcellularLocation>
        <location evidence="1">Cell membrane</location>
        <topology evidence="1">Multi-pass membrane protein</topology>
    </subcellularLocation>
</comment>
<feature type="transmembrane region" description="Helical" evidence="8">
    <location>
        <begin position="234"/>
        <end position="253"/>
    </location>
</feature>
<evidence type="ECO:0000256" key="8">
    <source>
        <dbReference type="SAM" id="Phobius"/>
    </source>
</evidence>
<dbReference type="Gene3D" id="1.20.1530.20">
    <property type="match status" value="1"/>
</dbReference>
<dbReference type="Proteomes" id="UP001269375">
    <property type="component" value="Unassembled WGS sequence"/>
</dbReference>
<comment type="caution">
    <text evidence="9">The sequence shown here is derived from an EMBL/GenBank/DDBJ whole genome shotgun (WGS) entry which is preliminary data.</text>
</comment>
<evidence type="ECO:0000313" key="10">
    <source>
        <dbReference type="Proteomes" id="UP001269375"/>
    </source>
</evidence>
<dbReference type="EMBL" id="JARWAO010000006">
    <property type="protein sequence ID" value="MDR5896706.1"/>
    <property type="molecule type" value="Genomic_DNA"/>
</dbReference>
<feature type="transmembrane region" description="Helical" evidence="8">
    <location>
        <begin position="200"/>
        <end position="222"/>
    </location>
</feature>
<feature type="transmembrane region" description="Helical" evidence="8">
    <location>
        <begin position="259"/>
        <end position="277"/>
    </location>
</feature>
<gene>
    <name evidence="9" type="ORF">QC825_11535</name>
</gene>
<evidence type="ECO:0000256" key="2">
    <source>
        <dbReference type="ARBA" id="ARBA00010145"/>
    </source>
</evidence>
<evidence type="ECO:0000256" key="7">
    <source>
        <dbReference type="ARBA" id="ARBA00023136"/>
    </source>
</evidence>
<dbReference type="InterPro" id="IPR004776">
    <property type="entry name" value="Mem_transp_PIN-like"/>
</dbReference>
<feature type="transmembrane region" description="Helical" evidence="8">
    <location>
        <begin position="6"/>
        <end position="25"/>
    </location>
</feature>
<reference evidence="9 10" key="1">
    <citation type="submission" date="2023-04" db="EMBL/GenBank/DDBJ databases">
        <title>A long-awaited taxogenomic arrangement of the family Halomonadaceae.</title>
        <authorList>
            <person name="De La Haba R."/>
            <person name="Chuvochina M."/>
            <person name="Wittouck S."/>
            <person name="Arahal D.R."/>
            <person name="Sanchez-Porro C."/>
            <person name="Hugenholtz P."/>
            <person name="Ventosa A."/>
        </authorList>
    </citation>
    <scope>NUCLEOTIDE SEQUENCE [LARGE SCALE GENOMIC DNA]</scope>
    <source>
        <strain evidence="9 10">DSM 22428</strain>
    </source>
</reference>
<comment type="similarity">
    <text evidence="2">Belongs to the auxin efflux carrier (TC 2.A.69) family.</text>
</comment>
<name>A0ABU1GYR3_9GAMM</name>
<dbReference type="PANTHER" id="PTHR36838:SF4">
    <property type="entry name" value="AUXIN EFFLUX CARRIER FAMILY PROTEIN"/>
    <property type="match status" value="1"/>
</dbReference>
<organism evidence="9 10">
    <name type="scientific">Larsenimonas suaedae</name>
    <dbReference type="NCBI Taxonomy" id="1851019"/>
    <lineage>
        <taxon>Bacteria</taxon>
        <taxon>Pseudomonadati</taxon>
        <taxon>Pseudomonadota</taxon>
        <taxon>Gammaproteobacteria</taxon>
        <taxon>Oceanospirillales</taxon>
        <taxon>Halomonadaceae</taxon>
        <taxon>Larsenimonas</taxon>
    </lineage>
</organism>
<evidence type="ECO:0000313" key="9">
    <source>
        <dbReference type="EMBL" id="MDR5896706.1"/>
    </source>
</evidence>
<evidence type="ECO:0000256" key="5">
    <source>
        <dbReference type="ARBA" id="ARBA00022692"/>
    </source>
</evidence>
<evidence type="ECO:0000256" key="4">
    <source>
        <dbReference type="ARBA" id="ARBA00022475"/>
    </source>
</evidence>
<feature type="transmembrane region" description="Helical" evidence="8">
    <location>
        <begin position="107"/>
        <end position="124"/>
    </location>
</feature>
<feature type="transmembrane region" description="Helical" evidence="8">
    <location>
        <begin position="71"/>
        <end position="95"/>
    </location>
</feature>
<accession>A0ABU1GYR3</accession>
<keyword evidence="6 8" id="KW-1133">Transmembrane helix</keyword>
<dbReference type="PANTHER" id="PTHR36838">
    <property type="entry name" value="AUXIN EFFLUX CARRIER FAMILY PROTEIN"/>
    <property type="match status" value="1"/>
</dbReference>
<evidence type="ECO:0000256" key="6">
    <source>
        <dbReference type="ARBA" id="ARBA00022989"/>
    </source>
</evidence>
<protein>
    <submittedName>
        <fullName evidence="9">AEC family transporter</fullName>
    </submittedName>
</protein>
<keyword evidence="10" id="KW-1185">Reference proteome</keyword>
<keyword evidence="3" id="KW-0813">Transport</keyword>
<dbReference type="RefSeq" id="WP_251590166.1">
    <property type="nucleotide sequence ID" value="NZ_JAMLJI010000001.1"/>
</dbReference>
<dbReference type="Pfam" id="PF03547">
    <property type="entry name" value="Mem_trans"/>
    <property type="match status" value="2"/>
</dbReference>
<feature type="transmembrane region" description="Helical" evidence="8">
    <location>
        <begin position="173"/>
        <end position="194"/>
    </location>
</feature>
<evidence type="ECO:0000256" key="3">
    <source>
        <dbReference type="ARBA" id="ARBA00022448"/>
    </source>
</evidence>
<keyword evidence="5 8" id="KW-0812">Transmembrane</keyword>
<feature type="transmembrane region" description="Helical" evidence="8">
    <location>
        <begin position="37"/>
        <end position="59"/>
    </location>
</feature>
<feature type="transmembrane region" description="Helical" evidence="8">
    <location>
        <begin position="289"/>
        <end position="312"/>
    </location>
</feature>
<sequence length="315" mass="32945">MNPLDLFIDTLNVTLPVFAMVLLGMALKKIRLIDHAFIDTGSNLVFKGAMPTLIFLSIVDANFSRAFDPSLVLYFSLATVASFFGVWAIATRLVIREDRGVFVQGAFRGNCGIVGLALAGSMYGPDGLSAGGIMAGAAIIIYNVLSVIVLAAYQPGIDISARALAIKIIKNPLIIAVISALLFSKAGVTLPVWLHTSGDYFARMTLPLALICIGGTLSVGSLTRASTVALQASFFKMIAIPALAILGAIALGFRGQLLGILFLYLASPSASSSFVMAKAMGGNHTLAANIIALTTLATGVVITAGVFIMMWLGLV</sequence>
<dbReference type="InterPro" id="IPR038770">
    <property type="entry name" value="Na+/solute_symporter_sf"/>
</dbReference>
<keyword evidence="4" id="KW-1003">Cell membrane</keyword>